<evidence type="ECO:0000259" key="1">
    <source>
        <dbReference type="Pfam" id="PF05305"/>
    </source>
</evidence>
<evidence type="ECO:0000313" key="3">
    <source>
        <dbReference type="EMBL" id="CAB4162269.1"/>
    </source>
</evidence>
<dbReference type="EMBL" id="LR796737">
    <property type="protein sequence ID" value="CAB4162269.1"/>
    <property type="molecule type" value="Genomic_DNA"/>
</dbReference>
<organism evidence="3">
    <name type="scientific">uncultured Caudovirales phage</name>
    <dbReference type="NCBI Taxonomy" id="2100421"/>
    <lineage>
        <taxon>Viruses</taxon>
        <taxon>Duplodnaviria</taxon>
        <taxon>Heunggongvirae</taxon>
        <taxon>Uroviricota</taxon>
        <taxon>Caudoviricetes</taxon>
        <taxon>Peduoviridae</taxon>
        <taxon>Maltschvirus</taxon>
        <taxon>Maltschvirus maltsch</taxon>
    </lineage>
</organism>
<feature type="domain" description="DUF732" evidence="1">
    <location>
        <begin position="30"/>
        <end position="101"/>
    </location>
</feature>
<sequence length="116" mass="13134">MFKKVLIVLSFAVATASCIGYAKDITTSPEQKFLKDIHNNTSEYNTINDELALSYAYSLCDDLDRNPVYDTLVTFHWDHQDLNIHIASVIAASAVYNLCPSYWSEVKSIMQNYSKA</sequence>
<protein>
    <recommendedName>
        <fullName evidence="1">DUF732 domain-containing protein</fullName>
    </recommendedName>
</protein>
<dbReference type="PROSITE" id="PS51257">
    <property type="entry name" value="PROKAR_LIPOPROTEIN"/>
    <property type="match status" value="1"/>
</dbReference>
<proteinExistence type="predicted"/>
<dbReference type="InterPro" id="IPR007969">
    <property type="entry name" value="DUF732"/>
</dbReference>
<dbReference type="EMBL" id="LR796418">
    <property type="protein sequence ID" value="CAB4142696.1"/>
    <property type="molecule type" value="Genomic_DNA"/>
</dbReference>
<accession>A0A6J5NSC3</accession>
<dbReference type="Pfam" id="PF05305">
    <property type="entry name" value="DUF732"/>
    <property type="match status" value="1"/>
</dbReference>
<gene>
    <name evidence="2" type="ORF">UFOVP436_27</name>
    <name evidence="3" type="ORF">UFOVP784_27</name>
</gene>
<name>A0A6J5NSC3_9CAUD</name>
<evidence type="ECO:0000313" key="2">
    <source>
        <dbReference type="EMBL" id="CAB4142696.1"/>
    </source>
</evidence>
<reference evidence="3" key="1">
    <citation type="submission" date="2020-04" db="EMBL/GenBank/DDBJ databases">
        <authorList>
            <person name="Chiriac C."/>
            <person name="Salcher M."/>
            <person name="Ghai R."/>
            <person name="Kavagutti S V."/>
        </authorList>
    </citation>
    <scope>NUCLEOTIDE SEQUENCE</scope>
</reference>